<evidence type="ECO:0000313" key="3">
    <source>
        <dbReference type="Proteomes" id="UP000220397"/>
    </source>
</evidence>
<keyword evidence="1" id="KW-0812">Transmembrane</keyword>
<reference evidence="2 3" key="1">
    <citation type="submission" date="2017-09" db="EMBL/GenBank/DDBJ databases">
        <title>Large-scale bioinformatics analysis of Bacillus genomes uncovers conserved roles of natural products in bacterial physiology.</title>
        <authorList>
            <consortium name="Agbiome Team Llc"/>
            <person name="Bleich R.M."/>
            <person name="Kirk G.J."/>
            <person name="Santa Maria K.C."/>
            <person name="Allen S.E."/>
            <person name="Farag S."/>
            <person name="Shank E.A."/>
            <person name="Bowers A."/>
        </authorList>
    </citation>
    <scope>NUCLEOTIDE SEQUENCE [LARGE SCALE GENOMIC DNA]</scope>
    <source>
        <strain evidence="2 3">AFS015413</strain>
    </source>
</reference>
<protein>
    <recommendedName>
        <fullName evidence="4">Type II secretion system protein GspF domain-containing protein</fullName>
    </recommendedName>
</protein>
<evidence type="ECO:0008006" key="4">
    <source>
        <dbReference type="Google" id="ProtNLM"/>
    </source>
</evidence>
<feature type="transmembrane region" description="Helical" evidence="1">
    <location>
        <begin position="6"/>
        <end position="24"/>
    </location>
</feature>
<proteinExistence type="predicted"/>
<feature type="transmembrane region" description="Helical" evidence="1">
    <location>
        <begin position="83"/>
        <end position="100"/>
    </location>
</feature>
<dbReference type="PANTHER" id="PTHR35007">
    <property type="entry name" value="INTEGRAL MEMBRANE PROTEIN-RELATED"/>
    <property type="match status" value="1"/>
</dbReference>
<gene>
    <name evidence="2" type="ORF">CN398_12290</name>
</gene>
<keyword evidence="1" id="KW-1133">Transmembrane helix</keyword>
<evidence type="ECO:0000313" key="2">
    <source>
        <dbReference type="EMBL" id="PFB07564.1"/>
    </source>
</evidence>
<dbReference type="AlphaFoldDB" id="A0A9X6VBL7"/>
<organism evidence="2 3">
    <name type="scientific">Bacillus thuringiensis</name>
    <dbReference type="NCBI Taxonomy" id="1428"/>
    <lineage>
        <taxon>Bacteria</taxon>
        <taxon>Bacillati</taxon>
        <taxon>Bacillota</taxon>
        <taxon>Bacilli</taxon>
        <taxon>Bacillales</taxon>
        <taxon>Bacillaceae</taxon>
        <taxon>Bacillus</taxon>
        <taxon>Bacillus cereus group</taxon>
    </lineage>
</organism>
<dbReference type="PANTHER" id="PTHR35007:SF1">
    <property type="entry name" value="PILUS ASSEMBLY PROTEIN"/>
    <property type="match status" value="1"/>
</dbReference>
<accession>A0A9X6VBL7</accession>
<feature type="transmembrane region" description="Helical" evidence="1">
    <location>
        <begin position="106"/>
        <end position="126"/>
    </location>
</feature>
<evidence type="ECO:0000256" key="1">
    <source>
        <dbReference type="SAM" id="Phobius"/>
    </source>
</evidence>
<comment type="caution">
    <text evidence="2">The sequence shown here is derived from an EMBL/GenBank/DDBJ whole genome shotgun (WGS) entry which is preliminary data.</text>
</comment>
<sequence>MGYAIVVFTVFMLAIIFISTKEKMKEDKSVLTMRKSQASSKLRENALKLKLERMVETKAKVSTKNTVETMCLQAGYKLTYGEFKLMSFTSAIVLPILVLVMTSNPILACLFIMVGYMIPGQIIAFIKNRRLNMIEEQVGSFMNLVVERYKAQNDFPKSIKESLYDFKGQEPMYSEIRQTVLDIELGIPTTDAMDNLARRTGNKYLERLSNYYQIAMTLGTEDARENLLGEAFQQFEENRKMKSTLKKEIAGPVREAYIMVAAIPLLISYQIATSDSYVDFMLNTTPGKIGSTVICAIIMGSIWFINKKIGAPLE</sequence>
<name>A0A9X6VBL7_BACTU</name>
<feature type="transmembrane region" description="Helical" evidence="1">
    <location>
        <begin position="289"/>
        <end position="306"/>
    </location>
</feature>
<dbReference type="EMBL" id="NTUS01000034">
    <property type="protein sequence ID" value="PFB07564.1"/>
    <property type="molecule type" value="Genomic_DNA"/>
</dbReference>
<feature type="transmembrane region" description="Helical" evidence="1">
    <location>
        <begin position="249"/>
        <end position="269"/>
    </location>
</feature>
<dbReference type="Proteomes" id="UP000220397">
    <property type="component" value="Unassembled WGS sequence"/>
</dbReference>
<dbReference type="RefSeq" id="WP_098297280.1">
    <property type="nucleotide sequence ID" value="NZ_JARSYC010000101.1"/>
</dbReference>
<keyword evidence="1" id="KW-0472">Membrane</keyword>